<dbReference type="InterPro" id="IPR007085">
    <property type="entry name" value="DNA/pantothenate-metab_flavo_C"/>
</dbReference>
<reference evidence="2 3" key="1">
    <citation type="submission" date="2018-06" db="EMBL/GenBank/DDBJ databases">
        <title>Genomic Encyclopedia of Type Strains, Phase IV (KMG-IV): sequencing the most valuable type-strain genomes for metagenomic binning, comparative biology and taxonomic classification.</title>
        <authorList>
            <person name="Goeker M."/>
        </authorList>
    </citation>
    <scope>NUCLEOTIDE SEQUENCE [LARGE SCALE GENOMIC DNA]</scope>
    <source>
        <strain evidence="2 3">DSM 25532</strain>
    </source>
</reference>
<evidence type="ECO:0000259" key="1">
    <source>
        <dbReference type="Pfam" id="PF04127"/>
    </source>
</evidence>
<organism evidence="2 3">
    <name type="scientific">Roseimicrobium gellanilyticum</name>
    <dbReference type="NCBI Taxonomy" id="748857"/>
    <lineage>
        <taxon>Bacteria</taxon>
        <taxon>Pseudomonadati</taxon>
        <taxon>Verrucomicrobiota</taxon>
        <taxon>Verrucomicrobiia</taxon>
        <taxon>Verrucomicrobiales</taxon>
        <taxon>Verrucomicrobiaceae</taxon>
        <taxon>Roseimicrobium</taxon>
    </lineage>
</organism>
<protein>
    <submittedName>
        <fullName evidence="2">Phosphopantothenate-cysteine ligase</fullName>
    </submittedName>
</protein>
<proteinExistence type="predicted"/>
<keyword evidence="2" id="KW-0436">Ligase</keyword>
<accession>A0A366HUX5</accession>
<gene>
    <name evidence="2" type="ORF">DES53_101893</name>
</gene>
<dbReference type="Pfam" id="PF04127">
    <property type="entry name" value="DFP"/>
    <property type="match status" value="1"/>
</dbReference>
<comment type="caution">
    <text evidence="2">The sequence shown here is derived from an EMBL/GenBank/DDBJ whole genome shotgun (WGS) entry which is preliminary data.</text>
</comment>
<dbReference type="Gene3D" id="3.40.50.10300">
    <property type="entry name" value="CoaB-like"/>
    <property type="match status" value="1"/>
</dbReference>
<name>A0A366HUX5_9BACT</name>
<feature type="domain" description="DNA/pantothenate metabolism flavoprotein C-terminal" evidence="1">
    <location>
        <begin position="2"/>
        <end position="210"/>
    </location>
</feature>
<dbReference type="GO" id="GO:0015937">
    <property type="term" value="P:coenzyme A biosynthetic process"/>
    <property type="evidence" value="ECO:0007669"/>
    <property type="project" value="UniProtKB-ARBA"/>
</dbReference>
<dbReference type="EMBL" id="QNRR01000001">
    <property type="protein sequence ID" value="RBP48093.1"/>
    <property type="molecule type" value="Genomic_DNA"/>
</dbReference>
<sequence>MRILITAGPTREALDPVRFLSNRSSGKMGYALAEAAKEEGYEVTLVSGPVTPISPEGVNLVKVESAQQMWEAVQSLCKSAAPDIAIHAAAVADYRPKIVQSQKIKKRDEALTLELERTPDVLGSMRTVFGYQGFLVGFAAETEHLVENAMTKLQRKSCDLVIANDVSRADTGFDSEENEVILCFPSGNTEPLPKQSKRSLAREIIRRVATLAAEKEHP</sequence>
<dbReference type="OrthoDB" id="9802554at2"/>
<dbReference type="InterPro" id="IPR035929">
    <property type="entry name" value="CoaB-like_sf"/>
</dbReference>
<evidence type="ECO:0000313" key="2">
    <source>
        <dbReference type="EMBL" id="RBP48093.1"/>
    </source>
</evidence>
<dbReference type="GO" id="GO:0016874">
    <property type="term" value="F:ligase activity"/>
    <property type="evidence" value="ECO:0007669"/>
    <property type="project" value="UniProtKB-KW"/>
</dbReference>
<dbReference type="AlphaFoldDB" id="A0A366HUX5"/>
<dbReference type="RefSeq" id="WP_113956967.1">
    <property type="nucleotide sequence ID" value="NZ_QNRR01000001.1"/>
</dbReference>
<dbReference type="SUPFAM" id="SSF102645">
    <property type="entry name" value="CoaB-like"/>
    <property type="match status" value="1"/>
</dbReference>
<evidence type="ECO:0000313" key="3">
    <source>
        <dbReference type="Proteomes" id="UP000253426"/>
    </source>
</evidence>
<dbReference type="Proteomes" id="UP000253426">
    <property type="component" value="Unassembled WGS sequence"/>
</dbReference>
<keyword evidence="3" id="KW-1185">Reference proteome</keyword>